<dbReference type="GO" id="GO:0009535">
    <property type="term" value="C:chloroplast thylakoid membrane"/>
    <property type="evidence" value="ECO:0007669"/>
    <property type="project" value="UniProtKB-SubCell"/>
</dbReference>
<evidence type="ECO:0000256" key="5">
    <source>
        <dbReference type="ARBA" id="ARBA00023078"/>
    </source>
</evidence>
<keyword evidence="6" id="KW-0472">Membrane</keyword>
<evidence type="ECO:0000313" key="8">
    <source>
        <dbReference type="EMBL" id="KAL3503430.1"/>
    </source>
</evidence>
<name>A0ABD2YB42_9GENT</name>
<evidence type="ECO:0008006" key="10">
    <source>
        <dbReference type="Google" id="ProtNLM"/>
    </source>
</evidence>
<dbReference type="Proteomes" id="UP001630127">
    <property type="component" value="Unassembled WGS sequence"/>
</dbReference>
<keyword evidence="4" id="KW-0809">Transit peptide</keyword>
<evidence type="ECO:0000256" key="6">
    <source>
        <dbReference type="ARBA" id="ARBA00023136"/>
    </source>
</evidence>
<dbReference type="Pfam" id="PF05757">
    <property type="entry name" value="PsbQ"/>
    <property type="match status" value="1"/>
</dbReference>
<reference evidence="8 9" key="1">
    <citation type="submission" date="2024-11" db="EMBL/GenBank/DDBJ databases">
        <title>A near-complete genome assembly of Cinchona calisaya.</title>
        <authorList>
            <person name="Lian D.C."/>
            <person name="Zhao X.W."/>
            <person name="Wei L."/>
        </authorList>
    </citation>
    <scope>NUCLEOTIDE SEQUENCE [LARGE SCALE GENOMIC DNA]</scope>
    <source>
        <tissue evidence="8">Nenye</tissue>
    </source>
</reference>
<dbReference type="PANTHER" id="PTHR33399">
    <property type="entry name" value="OXYGEN-EVOLVING ENHANCER PROTEIN 3-1, CHLOROPLASTIC"/>
    <property type="match status" value="1"/>
</dbReference>
<dbReference type="EMBL" id="JBJUIK010000015">
    <property type="protein sequence ID" value="KAL3503430.1"/>
    <property type="molecule type" value="Genomic_DNA"/>
</dbReference>
<protein>
    <recommendedName>
        <fullName evidence="10">Photosynthetic NDH subcomplex L 3</fullName>
    </recommendedName>
</protein>
<comment type="caution">
    <text evidence="8">The sequence shown here is derived from an EMBL/GenBank/DDBJ whole genome shotgun (WGS) entry which is preliminary data.</text>
</comment>
<organism evidence="8 9">
    <name type="scientific">Cinchona calisaya</name>
    <dbReference type="NCBI Taxonomy" id="153742"/>
    <lineage>
        <taxon>Eukaryota</taxon>
        <taxon>Viridiplantae</taxon>
        <taxon>Streptophyta</taxon>
        <taxon>Embryophyta</taxon>
        <taxon>Tracheophyta</taxon>
        <taxon>Spermatophyta</taxon>
        <taxon>Magnoliopsida</taxon>
        <taxon>eudicotyledons</taxon>
        <taxon>Gunneridae</taxon>
        <taxon>Pentapetalae</taxon>
        <taxon>asterids</taxon>
        <taxon>lamiids</taxon>
        <taxon>Gentianales</taxon>
        <taxon>Rubiaceae</taxon>
        <taxon>Cinchonoideae</taxon>
        <taxon>Cinchoneae</taxon>
        <taxon>Cinchona</taxon>
    </lineage>
</organism>
<proteinExistence type="inferred from homology"/>
<keyword evidence="2" id="KW-0150">Chloroplast</keyword>
<dbReference type="PANTHER" id="PTHR33399:SF2">
    <property type="entry name" value="PHOTOSYNTHETIC NDH SUBUNIT OF LUMENAL LOCATION 3, CHLOROPLASTIC"/>
    <property type="match status" value="1"/>
</dbReference>
<dbReference type="InterPro" id="IPR023222">
    <property type="entry name" value="PsbQ-like_dom_sf"/>
</dbReference>
<comment type="similarity">
    <text evidence="7">Belongs to the PsbQ family.</text>
</comment>
<dbReference type="InterPro" id="IPR008797">
    <property type="entry name" value="PSII_PsbQ"/>
</dbReference>
<evidence type="ECO:0000256" key="4">
    <source>
        <dbReference type="ARBA" id="ARBA00022946"/>
    </source>
</evidence>
<gene>
    <name evidence="8" type="ORF">ACH5RR_037879</name>
</gene>
<keyword evidence="5" id="KW-0793">Thylakoid</keyword>
<evidence type="ECO:0000256" key="1">
    <source>
        <dbReference type="ARBA" id="ARBA00004334"/>
    </source>
</evidence>
<evidence type="ECO:0000256" key="2">
    <source>
        <dbReference type="ARBA" id="ARBA00022528"/>
    </source>
</evidence>
<comment type="subcellular location">
    <subcellularLocation>
        <location evidence="1">Plastid</location>
        <location evidence="1">Chloroplast thylakoid membrane</location>
    </subcellularLocation>
</comment>
<dbReference type="SUPFAM" id="SSF101112">
    <property type="entry name" value="Oxygen-evolving enhancer protein 3"/>
    <property type="match status" value="1"/>
</dbReference>
<dbReference type="AlphaFoldDB" id="A0ABD2YB42"/>
<keyword evidence="9" id="KW-1185">Reference proteome</keyword>
<accession>A0ABD2YB42</accession>
<dbReference type="InterPro" id="IPR054099">
    <property type="entry name" value="PSII_PsbQ_pln"/>
</dbReference>
<evidence type="ECO:0000256" key="7">
    <source>
        <dbReference type="ARBA" id="ARBA00035649"/>
    </source>
</evidence>
<dbReference type="Gene3D" id="1.20.120.290">
    <property type="entry name" value="Oxygen-evolving enhancer protein 3 (PsbQ), four-helix up-down bundle"/>
    <property type="match status" value="1"/>
</dbReference>
<evidence type="ECO:0000313" key="9">
    <source>
        <dbReference type="Proteomes" id="UP001630127"/>
    </source>
</evidence>
<dbReference type="FunFam" id="1.20.120.290:FF:000003">
    <property type="entry name" value="Photosynthetic NDH subunit of lumenal location 3, chloroplastic"/>
    <property type="match status" value="1"/>
</dbReference>
<evidence type="ECO:0000256" key="3">
    <source>
        <dbReference type="ARBA" id="ARBA00022640"/>
    </source>
</evidence>
<keyword evidence="3" id="KW-0934">Plastid</keyword>
<sequence>MARAANLSSIFEALSAIPKLHEADIIRKKVTLVNFETKNTQEIQENQLQTTRRLAIGLASLALFSTSRTGISLAEDNGFWLTTPIPVPSAKNKITNEDTGTRSFLKKGIYIANIGTKGRMLRLKKSAFDLLALEDLIGPDTFNYVLKYLRLKSTFMYFDFDELITAAAVPDKQSLTDLANRLFDSVEKLEDVAKQCDLPQTQSVYQDTTVILQEVMDRMA</sequence>